<reference evidence="1 2" key="1">
    <citation type="journal article" date="2015" name="Genome Announc.">
        <title>Complete Genome Sequence of Microcystis aeruginosa NIES-2549, a Bloom-Forming Cyanobacterium from Lake Kasumigaura, Japan.</title>
        <authorList>
            <person name="Yamaguchi H."/>
            <person name="Suzuki S."/>
            <person name="Tanabe Y."/>
            <person name="Osana Y."/>
            <person name="Shimura Y."/>
            <person name="Ishida K."/>
            <person name="Kawachi M."/>
        </authorList>
    </citation>
    <scope>NUCLEOTIDE SEQUENCE [LARGE SCALE GENOMIC DNA]</scope>
    <source>
        <strain evidence="1 2">NIES-2549</strain>
    </source>
</reference>
<organism evidence="1 2">
    <name type="scientific">Microcystis aeruginosa NIES-2549</name>
    <dbReference type="NCBI Taxonomy" id="1641812"/>
    <lineage>
        <taxon>Bacteria</taxon>
        <taxon>Bacillati</taxon>
        <taxon>Cyanobacteriota</taxon>
        <taxon>Cyanophyceae</taxon>
        <taxon>Oscillatoriophycideae</taxon>
        <taxon>Chroococcales</taxon>
        <taxon>Microcystaceae</taxon>
        <taxon>Microcystis</taxon>
    </lineage>
</organism>
<proteinExistence type="predicted"/>
<evidence type="ECO:0000313" key="1">
    <source>
        <dbReference type="EMBL" id="AKE65069.1"/>
    </source>
</evidence>
<gene>
    <name evidence="1" type="ORF">MYAER_2729</name>
</gene>
<accession>A0A0F6U5W1</accession>
<dbReference type="AlphaFoldDB" id="A0A0F6U5W1"/>
<protein>
    <submittedName>
        <fullName evidence="1">Uncharacterized protein</fullName>
    </submittedName>
</protein>
<dbReference type="EMBL" id="CP011304">
    <property type="protein sequence ID" value="AKE65069.1"/>
    <property type="molecule type" value="Genomic_DNA"/>
</dbReference>
<name>A0A0F6U5W1_MICAE</name>
<sequence length="42" mass="4761">MISVLIRQVLKILRFLPYQGGISTPLLRGTGEIKGKIYLLFN</sequence>
<evidence type="ECO:0000313" key="2">
    <source>
        <dbReference type="Proteomes" id="UP000034103"/>
    </source>
</evidence>
<dbReference type="HOGENOM" id="CLU_3254035_0_0_3"/>
<dbReference type="Proteomes" id="UP000034103">
    <property type="component" value="Chromosome"/>
</dbReference>
<dbReference type="PATRIC" id="fig|1641812.3.peg.2824"/>